<feature type="signal peptide" evidence="2">
    <location>
        <begin position="1"/>
        <end position="22"/>
    </location>
</feature>
<dbReference type="Proteomes" id="UP001162029">
    <property type="component" value="Unassembled WGS sequence"/>
</dbReference>
<feature type="chain" id="PRO_5043494238" evidence="2">
    <location>
        <begin position="23"/>
        <end position="232"/>
    </location>
</feature>
<reference evidence="3" key="1">
    <citation type="submission" date="2022-12" db="EMBL/GenBank/DDBJ databases">
        <authorList>
            <person name="Webb A."/>
        </authorList>
    </citation>
    <scope>NUCLEOTIDE SEQUENCE</scope>
    <source>
        <strain evidence="3">Pd1</strain>
    </source>
</reference>
<keyword evidence="2" id="KW-0732">Signal</keyword>
<comment type="caution">
    <text evidence="3">The sequence shown here is derived from an EMBL/GenBank/DDBJ whole genome shotgun (WGS) entry which is preliminary data.</text>
</comment>
<proteinExistence type="predicted"/>
<feature type="region of interest" description="Disordered" evidence="1">
    <location>
        <begin position="203"/>
        <end position="232"/>
    </location>
</feature>
<keyword evidence="4" id="KW-1185">Reference proteome</keyword>
<organism evidence="3 4">
    <name type="scientific">Peronospora destructor</name>
    <dbReference type="NCBI Taxonomy" id="86335"/>
    <lineage>
        <taxon>Eukaryota</taxon>
        <taxon>Sar</taxon>
        <taxon>Stramenopiles</taxon>
        <taxon>Oomycota</taxon>
        <taxon>Peronosporomycetes</taxon>
        <taxon>Peronosporales</taxon>
        <taxon>Peronosporaceae</taxon>
        <taxon>Peronospora</taxon>
    </lineage>
</organism>
<sequence>MKSLVLWTLRILSLYMLHRINAIDVSVCLDATYALASSEKSDICSGNGNTPLGVVCPLKGELAVADCHAFSPSFLVNGSCILQEDAECRIITGTTWGCILPSIGCKQQETRCPTWVVTNSDETVNIDVSHSFSGNENHDENWFVQTSPVMGLYNCGEKPMPTPTEAPRFTTPQATISAHVLETLAPSTLKPPVIETAMPTRKPMISPLTTTKPRTPCPTTSEPVTPRPTITI</sequence>
<evidence type="ECO:0000256" key="1">
    <source>
        <dbReference type="SAM" id="MobiDB-lite"/>
    </source>
</evidence>
<evidence type="ECO:0000256" key="2">
    <source>
        <dbReference type="SAM" id="SignalP"/>
    </source>
</evidence>
<evidence type="ECO:0000313" key="4">
    <source>
        <dbReference type="Proteomes" id="UP001162029"/>
    </source>
</evidence>
<evidence type="ECO:0000313" key="3">
    <source>
        <dbReference type="EMBL" id="CAI5742038.1"/>
    </source>
</evidence>
<dbReference type="AlphaFoldDB" id="A0AAV0V1C0"/>
<dbReference type="EMBL" id="CANTFM010001639">
    <property type="protein sequence ID" value="CAI5742038.1"/>
    <property type="molecule type" value="Genomic_DNA"/>
</dbReference>
<protein>
    <submittedName>
        <fullName evidence="3">Uncharacterized protein</fullName>
    </submittedName>
</protein>
<gene>
    <name evidence="3" type="ORF">PDE001_LOCUS8081</name>
</gene>
<accession>A0AAV0V1C0</accession>
<feature type="compositionally biased region" description="Low complexity" evidence="1">
    <location>
        <begin position="207"/>
        <end position="220"/>
    </location>
</feature>
<name>A0AAV0V1C0_9STRA</name>